<comment type="function">
    <text evidence="6">Involved in bacteriochlorophyll biosynthesis; introduces a magnesium ion into protoporphyrin IX to yield Mg-protoporphyrin IX.</text>
</comment>
<comment type="similarity">
    <text evidence="2">Belongs to the Mg-chelatase subunits D/I family.</text>
</comment>
<dbReference type="GO" id="GO:0005524">
    <property type="term" value="F:ATP binding"/>
    <property type="evidence" value="ECO:0007669"/>
    <property type="project" value="UniProtKB-KW"/>
</dbReference>
<dbReference type="Gene3D" id="1.10.8.80">
    <property type="entry name" value="Magnesium chelatase subunit I, C-Terminal domain"/>
    <property type="match status" value="1"/>
</dbReference>
<dbReference type="PROSITE" id="PS50234">
    <property type="entry name" value="VWFA"/>
    <property type="match status" value="1"/>
</dbReference>
<dbReference type="InterPro" id="IPR036465">
    <property type="entry name" value="vWFA_dom_sf"/>
</dbReference>
<evidence type="ECO:0000256" key="6">
    <source>
        <dbReference type="ARBA" id="ARBA00053551"/>
    </source>
</evidence>
<dbReference type="EMBL" id="FQZU01000052">
    <property type="protein sequence ID" value="SHL20477.1"/>
    <property type="molecule type" value="Genomic_DNA"/>
</dbReference>
<reference evidence="10" key="1">
    <citation type="submission" date="2016-11" db="EMBL/GenBank/DDBJ databases">
        <authorList>
            <person name="Varghese N."/>
            <person name="Submissions S."/>
        </authorList>
    </citation>
    <scope>NUCLEOTIDE SEQUENCE [LARGE SCALE GENOMIC DNA]</scope>
    <source>
        <strain evidence="10">DSM 16219</strain>
    </source>
</reference>
<feature type="domain" description="VWFA" evidence="8">
    <location>
        <begin position="482"/>
        <end position="668"/>
    </location>
</feature>
<evidence type="ECO:0000313" key="9">
    <source>
        <dbReference type="EMBL" id="SHL20477.1"/>
    </source>
</evidence>
<dbReference type="Pfam" id="PF13519">
    <property type="entry name" value="VWA_2"/>
    <property type="match status" value="1"/>
</dbReference>
<dbReference type="Gene3D" id="3.40.50.300">
    <property type="entry name" value="P-loop containing nucleotide triphosphate hydrolases"/>
    <property type="match status" value="1"/>
</dbReference>
<proteinExistence type="inferred from homology"/>
<dbReference type="CDD" id="cd00009">
    <property type="entry name" value="AAA"/>
    <property type="match status" value="1"/>
</dbReference>
<feature type="compositionally biased region" description="Basic and acidic residues" evidence="7">
    <location>
        <begin position="320"/>
        <end position="342"/>
    </location>
</feature>
<dbReference type="InterPro" id="IPR052989">
    <property type="entry name" value="Mg-chelatase_DI-like"/>
</dbReference>
<feature type="region of interest" description="Disordered" evidence="7">
    <location>
        <begin position="320"/>
        <end position="398"/>
    </location>
</feature>
<dbReference type="Pfam" id="PF17863">
    <property type="entry name" value="AAA_lid_2"/>
    <property type="match status" value="1"/>
</dbReference>
<dbReference type="InterPro" id="IPR041628">
    <property type="entry name" value="ChlI/MoxR_AAA_lid"/>
</dbReference>
<dbReference type="OrthoDB" id="9775079at2"/>
<keyword evidence="3" id="KW-0547">Nucleotide-binding</keyword>
<evidence type="ECO:0000256" key="2">
    <source>
        <dbReference type="ARBA" id="ARBA00005799"/>
    </source>
</evidence>
<name>A0A1M6YQI3_9BACT</name>
<dbReference type="InterPro" id="IPR002035">
    <property type="entry name" value="VWF_A"/>
</dbReference>
<dbReference type="SMART" id="SM00327">
    <property type="entry name" value="VWA"/>
    <property type="match status" value="1"/>
</dbReference>
<dbReference type="SUPFAM" id="SSF52540">
    <property type="entry name" value="P-loop containing nucleoside triphosphate hydrolases"/>
    <property type="match status" value="1"/>
</dbReference>
<dbReference type="SMART" id="SM00382">
    <property type="entry name" value="AAA"/>
    <property type="match status" value="1"/>
</dbReference>
<evidence type="ECO:0000259" key="8">
    <source>
        <dbReference type="PROSITE" id="PS50234"/>
    </source>
</evidence>
<accession>A0A1M6YQI3</accession>
<evidence type="ECO:0000313" key="10">
    <source>
        <dbReference type="Proteomes" id="UP000183994"/>
    </source>
</evidence>
<evidence type="ECO:0000256" key="4">
    <source>
        <dbReference type="ARBA" id="ARBA00022840"/>
    </source>
</evidence>
<evidence type="ECO:0000256" key="7">
    <source>
        <dbReference type="SAM" id="MobiDB-lite"/>
    </source>
</evidence>
<organism evidence="9 10">
    <name type="scientific">Desulfatibacillum alkenivorans DSM 16219</name>
    <dbReference type="NCBI Taxonomy" id="1121393"/>
    <lineage>
        <taxon>Bacteria</taxon>
        <taxon>Pseudomonadati</taxon>
        <taxon>Thermodesulfobacteriota</taxon>
        <taxon>Desulfobacteria</taxon>
        <taxon>Desulfobacterales</taxon>
        <taxon>Desulfatibacillaceae</taxon>
        <taxon>Desulfatibacillum</taxon>
    </lineage>
</organism>
<feature type="compositionally biased region" description="Basic and acidic residues" evidence="7">
    <location>
        <begin position="351"/>
        <end position="374"/>
    </location>
</feature>
<dbReference type="Gene3D" id="3.40.50.410">
    <property type="entry name" value="von Willebrand factor, type A domain"/>
    <property type="match status" value="1"/>
</dbReference>
<dbReference type="InterPro" id="IPR000523">
    <property type="entry name" value="Mg_chelatse_chII-like_cat_dom"/>
</dbReference>
<dbReference type="Pfam" id="PF01078">
    <property type="entry name" value="Mg_chelatase"/>
    <property type="match status" value="1"/>
</dbReference>
<comment type="pathway">
    <text evidence="1">Porphyrin-containing compound metabolism; bacteriochlorophyll biosynthesis.</text>
</comment>
<gene>
    <name evidence="9" type="ORF">SAMN02745216_04815</name>
</gene>
<keyword evidence="4" id="KW-0067">ATP-binding</keyword>
<keyword evidence="10" id="KW-1185">Reference proteome</keyword>
<dbReference type="SUPFAM" id="SSF53300">
    <property type="entry name" value="vWA-like"/>
    <property type="match status" value="1"/>
</dbReference>
<dbReference type="Proteomes" id="UP000183994">
    <property type="component" value="Unassembled WGS sequence"/>
</dbReference>
<dbReference type="InterPro" id="IPR003593">
    <property type="entry name" value="AAA+_ATPase"/>
</dbReference>
<evidence type="ECO:0000256" key="1">
    <source>
        <dbReference type="ARBA" id="ARBA00004800"/>
    </source>
</evidence>
<dbReference type="RefSeq" id="WP_073478796.1">
    <property type="nucleotide sequence ID" value="NZ_FQZU01000052.1"/>
</dbReference>
<evidence type="ECO:0000256" key="3">
    <source>
        <dbReference type="ARBA" id="ARBA00022741"/>
    </source>
</evidence>
<dbReference type="AlphaFoldDB" id="A0A1M6YQI3"/>
<evidence type="ECO:0000256" key="5">
    <source>
        <dbReference type="ARBA" id="ARBA00030759"/>
    </source>
</evidence>
<dbReference type="InterPro" id="IPR027417">
    <property type="entry name" value="P-loop_NTPase"/>
</dbReference>
<protein>
    <recommendedName>
        <fullName evidence="5">Mg-protoporphyrin IX chelatase</fullName>
    </recommendedName>
</protein>
<sequence length="668" mass="73690">MTYTYPFTAFIGQDLMRLGLLLNAVNPKIGGMLIRGEKGTGKSTVVRALAAILPEIDVVEACPFQCNPHSTDLMCPHCRKAAENGPLPVQKRQRKVLELPINATEDRVAGAMDLEHALSTGEKRFEPGILASANRGVLYVDEVNLLDDHIVDILLDSAAMGVNTVEREGVSFTHPARFILVGTMNPEEGDLRPQLLDRFGLSVYVEGILDLDQRDALLRRWEEHESNPKAFLNKWRKRENALKTRIAKARRILPKVKADDSVIRAITEMAVQLGVDGHRADLVILKTAKTHAAFEGRRDATLDDVEAAAKLAVSHRMRRQPFDDVPDHSRAVEKVMDGLRTREQRKKKLLKKESPTESKQDAPLENGCPRERGLRPSPSGSEAAGEVFKPGKAGDLSARTFRMPFPRGKEPEKGRFQKAPALEKRGRYTRISRNQEGGDLALDATLRAAAPYALSRPAGGLAIPIQPDDWRRKSRTHKTGALFVFVVDASGSMGSTLMTQTKAAIMHLLAQAYKDRSEAAMIAFKGRKAEVLLPPTKSINLAERKLRTLPTGGTTPLCAGMALGLKIAKKALQRKRAPWPRIVLVTDGRANIGLDKTRDGALLPLHEEVLAMAGSIGRENHIRSLVLDAEEKHPAALGMAREIARHMNARRVPIYGLQPESIVEALWE</sequence>
<dbReference type="STRING" id="1121393.SAMN02745216_04815"/>
<dbReference type="PANTHER" id="PTHR35023:SF1">
    <property type="entry name" value="MG-PROTOPORPHYRIN IX CHELATASE"/>
    <property type="match status" value="1"/>
</dbReference>
<dbReference type="PANTHER" id="PTHR35023">
    <property type="entry name" value="CHELATASE-RELATED"/>
    <property type="match status" value="1"/>
</dbReference>